<evidence type="ECO:0000313" key="1">
    <source>
        <dbReference type="EMBL" id="CAB4147195.1"/>
    </source>
</evidence>
<gene>
    <name evidence="2" type="ORF">UFOVP1012_24</name>
    <name evidence="3" type="ORF">UFOVP1164_19</name>
    <name evidence="4" type="ORF">UFOVP1614_5</name>
    <name evidence="1" type="ORF">UFOVP508_17</name>
</gene>
<proteinExistence type="predicted"/>
<evidence type="ECO:0000313" key="2">
    <source>
        <dbReference type="EMBL" id="CAB4178084.1"/>
    </source>
</evidence>
<dbReference type="EMBL" id="LR797477">
    <property type="protein sequence ID" value="CAB4219348.1"/>
    <property type="molecule type" value="Genomic_DNA"/>
</dbReference>
<protein>
    <submittedName>
        <fullName evidence="4">Uncharacterized protein</fullName>
    </submittedName>
</protein>
<evidence type="ECO:0000313" key="4">
    <source>
        <dbReference type="EMBL" id="CAB4219348.1"/>
    </source>
</evidence>
<dbReference type="EMBL" id="LR797119">
    <property type="protein sequence ID" value="CAB4187869.1"/>
    <property type="molecule type" value="Genomic_DNA"/>
</dbReference>
<accession>A0A6J5SUZ1</accession>
<evidence type="ECO:0000313" key="3">
    <source>
        <dbReference type="EMBL" id="CAB4187869.1"/>
    </source>
</evidence>
<sequence length="41" mass="4511">MTLEQWTRSLLTAVLALLDDADPKSEAAIKARQLLATKITN</sequence>
<reference evidence="4" key="1">
    <citation type="submission" date="2020-05" db="EMBL/GenBank/DDBJ databases">
        <authorList>
            <person name="Chiriac C."/>
            <person name="Salcher M."/>
            <person name="Ghai R."/>
            <person name="Kavagutti S V."/>
        </authorList>
    </citation>
    <scope>NUCLEOTIDE SEQUENCE</scope>
</reference>
<dbReference type="EMBL" id="LR796494">
    <property type="protein sequence ID" value="CAB4147195.1"/>
    <property type="molecule type" value="Genomic_DNA"/>
</dbReference>
<dbReference type="EMBL" id="LR796965">
    <property type="protein sequence ID" value="CAB4178084.1"/>
    <property type="molecule type" value="Genomic_DNA"/>
</dbReference>
<organism evidence="4">
    <name type="scientific">uncultured Caudovirales phage</name>
    <dbReference type="NCBI Taxonomy" id="2100421"/>
    <lineage>
        <taxon>Viruses</taxon>
        <taxon>Duplodnaviria</taxon>
        <taxon>Heunggongvirae</taxon>
        <taxon>Uroviricota</taxon>
        <taxon>Caudoviricetes</taxon>
        <taxon>Peduoviridae</taxon>
        <taxon>Maltschvirus</taxon>
        <taxon>Maltschvirus maltsch</taxon>
    </lineage>
</organism>
<name>A0A6J5SUZ1_9CAUD</name>